<dbReference type="Proteomes" id="UP001152320">
    <property type="component" value="Chromosome 7"/>
</dbReference>
<evidence type="ECO:0000256" key="10">
    <source>
        <dbReference type="ARBA" id="ARBA00023180"/>
    </source>
</evidence>
<dbReference type="OrthoDB" id="10019582at2759"/>
<evidence type="ECO:0000256" key="4">
    <source>
        <dbReference type="ARBA" id="ARBA00022692"/>
    </source>
</evidence>
<evidence type="ECO:0000256" key="8">
    <source>
        <dbReference type="ARBA" id="ARBA00023136"/>
    </source>
</evidence>
<dbReference type="SUPFAM" id="SSF52540">
    <property type="entry name" value="P-loop containing nucleoside triphosphate hydrolases"/>
    <property type="match status" value="1"/>
</dbReference>
<evidence type="ECO:0000256" key="3">
    <source>
        <dbReference type="ARBA" id="ARBA00022679"/>
    </source>
</evidence>
<dbReference type="GO" id="GO:0009101">
    <property type="term" value="P:glycoprotein biosynthetic process"/>
    <property type="evidence" value="ECO:0007669"/>
    <property type="project" value="UniProtKB-ARBA"/>
</dbReference>
<evidence type="ECO:0000313" key="11">
    <source>
        <dbReference type="EMBL" id="KAJ8038220.1"/>
    </source>
</evidence>
<evidence type="ECO:0000256" key="1">
    <source>
        <dbReference type="ARBA" id="ARBA00004323"/>
    </source>
</evidence>
<comment type="subcellular location">
    <subcellularLocation>
        <location evidence="1">Golgi apparatus membrane</location>
        <topology evidence="1">Single-pass type II membrane protein</topology>
    </subcellularLocation>
</comment>
<dbReference type="Gene3D" id="3.40.50.300">
    <property type="entry name" value="P-loop containing nucleotide triphosphate hydrolases"/>
    <property type="match status" value="1"/>
</dbReference>
<dbReference type="Pfam" id="PF03567">
    <property type="entry name" value="Sulfotransfer_2"/>
    <property type="match status" value="1"/>
</dbReference>
<sequence>MKKAIHWFPMRAMVQSKFLLLLVSVIFLLLLVEIQVTNLQTSLNLLEKSLDRVNSKKRRNSVVSTSYPRIPYYHDNKQNLLVIYNRVPKTGSTSFAGIAYDLCKKNNFSVLHINTTENSRVLSVQDQMRLIQNITQWSSKLPAFYHGHVAFIDFDAFGSSFKPIHINILRRPLERLVSYYFFLRYGDDYRPSLSRHRKTNKETFSECVKRNGYDCHPDRLWQQVPYFCGHAEECWKPGSRWALEQAKYNMINKYLLVGVTDEMEEFITILEATLPSMFKGASRLFQTGKRSHLRRTTKKEIPTEETLEFFHQNPVWQAEEEFYNFVLENFHAVKNRSLKMDEMGHLSAIDQQFRYEKVRPR</sequence>
<keyword evidence="5" id="KW-0735">Signal-anchor</keyword>
<dbReference type="GO" id="GO:0004394">
    <property type="term" value="F:heparan sulfate 2-sulfotransferase activity"/>
    <property type="evidence" value="ECO:0007669"/>
    <property type="project" value="TreeGrafter"/>
</dbReference>
<dbReference type="EMBL" id="JAIZAY010000007">
    <property type="protein sequence ID" value="KAJ8038220.1"/>
    <property type="molecule type" value="Genomic_DNA"/>
</dbReference>
<organism evidence="11 12">
    <name type="scientific">Holothuria leucospilota</name>
    <name type="common">Black long sea cucumber</name>
    <name type="synonym">Mertensiothuria leucospilota</name>
    <dbReference type="NCBI Taxonomy" id="206669"/>
    <lineage>
        <taxon>Eukaryota</taxon>
        <taxon>Metazoa</taxon>
        <taxon>Echinodermata</taxon>
        <taxon>Eleutherozoa</taxon>
        <taxon>Echinozoa</taxon>
        <taxon>Holothuroidea</taxon>
        <taxon>Aspidochirotacea</taxon>
        <taxon>Aspidochirotida</taxon>
        <taxon>Holothuriidae</taxon>
        <taxon>Holothuria</taxon>
    </lineage>
</organism>
<gene>
    <name evidence="11" type="ORF">HOLleu_15569</name>
</gene>
<evidence type="ECO:0000256" key="2">
    <source>
        <dbReference type="ARBA" id="ARBA00010569"/>
    </source>
</evidence>
<dbReference type="InterPro" id="IPR005331">
    <property type="entry name" value="Sulfotransferase"/>
</dbReference>
<accession>A0A9Q1HA14</accession>
<keyword evidence="8" id="KW-0472">Membrane</keyword>
<evidence type="ECO:0000256" key="9">
    <source>
        <dbReference type="ARBA" id="ARBA00023157"/>
    </source>
</evidence>
<evidence type="ECO:0000256" key="7">
    <source>
        <dbReference type="ARBA" id="ARBA00023034"/>
    </source>
</evidence>
<keyword evidence="4" id="KW-0812">Transmembrane</keyword>
<keyword evidence="10" id="KW-0325">Glycoprotein</keyword>
<evidence type="ECO:0000313" key="12">
    <source>
        <dbReference type="Proteomes" id="UP001152320"/>
    </source>
</evidence>
<protein>
    <submittedName>
        <fullName evidence="11">Heparan sulfate 2-O-sulfotransferase 1</fullName>
    </submittedName>
</protein>
<keyword evidence="7" id="KW-0333">Golgi apparatus</keyword>
<evidence type="ECO:0000256" key="6">
    <source>
        <dbReference type="ARBA" id="ARBA00022989"/>
    </source>
</evidence>
<keyword evidence="9" id="KW-1015">Disulfide bond</keyword>
<keyword evidence="3" id="KW-0808">Transferase</keyword>
<dbReference type="PANTHER" id="PTHR12129:SF17">
    <property type="entry name" value="HEPARAN SULFATE 2-O-SULFOTRANSFERASE 1"/>
    <property type="match status" value="1"/>
</dbReference>
<proteinExistence type="inferred from homology"/>
<dbReference type="GO" id="GO:0000139">
    <property type="term" value="C:Golgi membrane"/>
    <property type="evidence" value="ECO:0007669"/>
    <property type="project" value="UniProtKB-SubCell"/>
</dbReference>
<keyword evidence="12" id="KW-1185">Reference proteome</keyword>
<dbReference type="AlphaFoldDB" id="A0A9Q1HA14"/>
<name>A0A9Q1HA14_HOLLE</name>
<comment type="caution">
    <text evidence="11">The sequence shown here is derived from an EMBL/GenBank/DDBJ whole genome shotgun (WGS) entry which is preliminary data.</text>
</comment>
<dbReference type="InterPro" id="IPR027417">
    <property type="entry name" value="P-loop_NTPase"/>
</dbReference>
<evidence type="ECO:0000256" key="5">
    <source>
        <dbReference type="ARBA" id="ARBA00022968"/>
    </source>
</evidence>
<dbReference type="PANTHER" id="PTHR12129">
    <property type="entry name" value="HEPARAN SULFATE 2-O-SULFOTRANSFERASE"/>
    <property type="match status" value="1"/>
</dbReference>
<keyword evidence="6" id="KW-1133">Transmembrane helix</keyword>
<reference evidence="11" key="1">
    <citation type="submission" date="2021-10" db="EMBL/GenBank/DDBJ databases">
        <title>Tropical sea cucumber genome reveals ecological adaptation and Cuvierian tubules defense mechanism.</title>
        <authorList>
            <person name="Chen T."/>
        </authorList>
    </citation>
    <scope>NUCLEOTIDE SEQUENCE</scope>
    <source>
        <strain evidence="11">Nanhai2018</strain>
        <tissue evidence="11">Muscle</tissue>
    </source>
</reference>
<comment type="similarity">
    <text evidence="2">Belongs to the sulfotransferase 3 family.</text>
</comment>
<dbReference type="FunFam" id="3.40.50.300:FF:001418">
    <property type="entry name" value="Heparan sulfate 2-o-sulfotransferase"/>
    <property type="match status" value="1"/>
</dbReference>
<dbReference type="InterPro" id="IPR007734">
    <property type="entry name" value="Heparan_SO4_2-O-STrfase"/>
</dbReference>